<comment type="caution">
    <text evidence="2">The sequence shown here is derived from an EMBL/GenBank/DDBJ whole genome shotgun (WGS) entry which is preliminary data.</text>
</comment>
<dbReference type="Pfam" id="PF01966">
    <property type="entry name" value="HD"/>
    <property type="match status" value="1"/>
</dbReference>
<protein>
    <recommendedName>
        <fullName evidence="1">HD domain-containing protein</fullName>
    </recommendedName>
</protein>
<dbReference type="EMBL" id="BMDO01000004">
    <property type="protein sequence ID" value="GGI50722.1"/>
    <property type="molecule type" value="Genomic_DNA"/>
</dbReference>
<evidence type="ECO:0000313" key="3">
    <source>
        <dbReference type="Proteomes" id="UP000662074"/>
    </source>
</evidence>
<organism evidence="2 3">
    <name type="scientific">Mucilaginibacter galii</name>
    <dbReference type="NCBI Taxonomy" id="2005073"/>
    <lineage>
        <taxon>Bacteria</taxon>
        <taxon>Pseudomonadati</taxon>
        <taxon>Bacteroidota</taxon>
        <taxon>Sphingobacteriia</taxon>
        <taxon>Sphingobacteriales</taxon>
        <taxon>Sphingobacteriaceae</taxon>
        <taxon>Mucilaginibacter</taxon>
    </lineage>
</organism>
<dbReference type="Proteomes" id="UP000662074">
    <property type="component" value="Unassembled WGS sequence"/>
</dbReference>
<gene>
    <name evidence="2" type="ORF">GCM10011425_19340</name>
</gene>
<reference evidence="2" key="1">
    <citation type="journal article" date="2014" name="Int. J. Syst. Evol. Microbiol.">
        <title>Complete genome sequence of Corynebacterium casei LMG S-19264T (=DSM 44701T), isolated from a smear-ripened cheese.</title>
        <authorList>
            <consortium name="US DOE Joint Genome Institute (JGI-PGF)"/>
            <person name="Walter F."/>
            <person name="Albersmeier A."/>
            <person name="Kalinowski J."/>
            <person name="Ruckert C."/>
        </authorList>
    </citation>
    <scope>NUCLEOTIDE SEQUENCE</scope>
    <source>
        <strain evidence="2">CCM 8711</strain>
    </source>
</reference>
<keyword evidence="3" id="KW-1185">Reference proteome</keyword>
<dbReference type="CDD" id="cd00077">
    <property type="entry name" value="HDc"/>
    <property type="match status" value="1"/>
</dbReference>
<dbReference type="InterPro" id="IPR006674">
    <property type="entry name" value="HD_domain"/>
</dbReference>
<feature type="domain" description="HD" evidence="1">
    <location>
        <begin position="27"/>
        <end position="122"/>
    </location>
</feature>
<dbReference type="RefSeq" id="WP_188416127.1">
    <property type="nucleotide sequence ID" value="NZ_BMDO01000004.1"/>
</dbReference>
<dbReference type="InterPro" id="IPR003607">
    <property type="entry name" value="HD/PDEase_dom"/>
</dbReference>
<evidence type="ECO:0000313" key="2">
    <source>
        <dbReference type="EMBL" id="GGI50722.1"/>
    </source>
</evidence>
<evidence type="ECO:0000259" key="1">
    <source>
        <dbReference type="Pfam" id="PF01966"/>
    </source>
</evidence>
<dbReference type="AlphaFoldDB" id="A0A917N348"/>
<dbReference type="SUPFAM" id="SSF109604">
    <property type="entry name" value="HD-domain/PDEase-like"/>
    <property type="match status" value="1"/>
</dbReference>
<dbReference type="Gene3D" id="1.10.3210.10">
    <property type="entry name" value="Hypothetical protein af1432"/>
    <property type="match status" value="1"/>
</dbReference>
<reference evidence="2" key="2">
    <citation type="submission" date="2020-09" db="EMBL/GenBank/DDBJ databases">
        <authorList>
            <person name="Sun Q."/>
            <person name="Sedlacek I."/>
        </authorList>
    </citation>
    <scope>NUCLEOTIDE SEQUENCE</scope>
    <source>
        <strain evidence="2">CCM 8711</strain>
    </source>
</reference>
<proteinExistence type="predicted"/>
<name>A0A917N348_9SPHI</name>
<sequence length="190" mass="21791">MQFEQSGNYIMNKLRKELPAHLVYHSIDHVADVYQAAARLAALEHLSKPETELLLTAAQYHDAGFTVKAEGHEEESCRIARQVLHGFEYTPEEIEQICSLIKATQIPQSPKNHLEEILADADLDYLGREDYFIISQKLHEELALTGEISASEDWKQTQINFLENHRYFTSTAINLRQAVKEENLRKIKAS</sequence>
<accession>A0A917N348</accession>